<organism evidence="1 2">
    <name type="scientific">Chryseobacterium urinae</name>
    <dbReference type="NCBI Taxonomy" id="3058400"/>
    <lineage>
        <taxon>Bacteria</taxon>
        <taxon>Pseudomonadati</taxon>
        <taxon>Bacteroidota</taxon>
        <taxon>Flavobacteriia</taxon>
        <taxon>Flavobacteriales</taxon>
        <taxon>Weeksellaceae</taxon>
        <taxon>Chryseobacterium group</taxon>
        <taxon>Chryseobacterium</taxon>
    </lineage>
</organism>
<dbReference type="EMBL" id="JAULSJ010000003">
    <property type="protein sequence ID" value="MDO3423763.1"/>
    <property type="molecule type" value="Genomic_DNA"/>
</dbReference>
<keyword evidence="2" id="KW-1185">Reference proteome</keyword>
<dbReference type="Proteomes" id="UP001168128">
    <property type="component" value="Unassembled WGS sequence"/>
</dbReference>
<name>A0ABT8TYA1_9FLAO</name>
<evidence type="ECO:0000313" key="2">
    <source>
        <dbReference type="Proteomes" id="UP001168128"/>
    </source>
</evidence>
<proteinExistence type="predicted"/>
<accession>A0ABT8TYA1</accession>
<gene>
    <name evidence="1" type="ORF">QWT87_02605</name>
</gene>
<sequence length="164" mass="19692">MYSDLYKASDFLIESVENYLDLFASKVDFTAEDALNAMICHYKEVKMVDFYLNLYPKETFLLSSDSLYISLFGDYKSNLHFSFMRSFKFNDDTDETIEIRFEMLFDTIRCDSKYGNYVSLNERDLIYNENEHESLIENFRNDPFYIKIRNKKPSTFELRINYNV</sequence>
<comment type="caution">
    <text evidence="1">The sequence shown here is derived from an EMBL/GenBank/DDBJ whole genome shotgun (WGS) entry which is preliminary data.</text>
</comment>
<evidence type="ECO:0000313" key="1">
    <source>
        <dbReference type="EMBL" id="MDO3423763.1"/>
    </source>
</evidence>
<protein>
    <submittedName>
        <fullName evidence="1">Uncharacterized protein</fullName>
    </submittedName>
</protein>
<dbReference type="RefSeq" id="WP_302713337.1">
    <property type="nucleotide sequence ID" value="NZ_JAULSJ010000003.1"/>
</dbReference>
<reference evidence="1" key="1">
    <citation type="submission" date="2023-07" db="EMBL/GenBank/DDBJ databases">
        <title>AMR profile of multidrug- resistance Chryseobacterium gambrini related strain.</title>
        <authorList>
            <person name="Kirdat K."/>
            <person name="Bhatt A."/>
            <person name="Kuyare S."/>
            <person name="Yadav A."/>
        </authorList>
    </citation>
    <scope>NUCLEOTIDE SEQUENCE</scope>
    <source>
        <strain evidence="1">APV-1</strain>
    </source>
</reference>